<evidence type="ECO:0000313" key="2">
    <source>
        <dbReference type="Proteomes" id="UP000029567"/>
    </source>
</evidence>
<dbReference type="AlphaFoldDB" id="A0A0E3BCB8"/>
<gene>
    <name evidence="1" type="ORF">P245_20165</name>
</gene>
<accession>A0A0E3BCB8</accession>
<protein>
    <submittedName>
        <fullName evidence="1">Uncharacterized protein</fullName>
    </submittedName>
</protein>
<sequence length="276" mass="30402">MFITAQQIFAAMSAIVEAPGYPLLQSYKSDFYEHDLESLKRSWTAKARAIWVVTPNGTHLNFIGHHPRQLEDVDAAVHSGYANIEIFSLTPNCIKRITAAEAIAEAKKLDFLISNGAHVTDTLGNTIAFMRITKTGNSCRRRTNVHYEPGLAFTGSPSQLVALRNIAIQASIAEVQTLFVAVDRITVGDAIWTETGLVQVQCQPDDQTKSVIFSSAEFENGAKGFYNQRRNCWSTLPNATQFDSHNARISSPIGSQVISLKDARFLVAQSLLCPTQ</sequence>
<dbReference type="Proteomes" id="UP000029567">
    <property type="component" value="Unassembled WGS sequence"/>
</dbReference>
<name>A0A0E3BCB8_9BURK</name>
<reference evidence="1 2" key="1">
    <citation type="submission" date="2013-09" db="EMBL/GenBank/DDBJ databases">
        <title>High correlation between genotypes and phenotypes of environmental bacteria Comamonas testosteroni strains.</title>
        <authorList>
            <person name="Liu L."/>
            <person name="Zhu W."/>
            <person name="Xia X."/>
            <person name="Xu B."/>
            <person name="Luo M."/>
            <person name="Wang G."/>
        </authorList>
    </citation>
    <scope>NUCLEOTIDE SEQUENCE [LARGE SCALE GENOMIC DNA]</scope>
    <source>
        <strain evidence="1 2">JL14</strain>
    </source>
</reference>
<organism evidence="1 2">
    <name type="scientific">Comamonas thiooxydans</name>
    <dbReference type="NCBI Taxonomy" id="363952"/>
    <lineage>
        <taxon>Bacteria</taxon>
        <taxon>Pseudomonadati</taxon>
        <taxon>Pseudomonadota</taxon>
        <taxon>Betaproteobacteria</taxon>
        <taxon>Burkholderiales</taxon>
        <taxon>Comamonadaceae</taxon>
        <taxon>Comamonas</taxon>
    </lineage>
</organism>
<evidence type="ECO:0000313" key="1">
    <source>
        <dbReference type="EMBL" id="KGG87381.1"/>
    </source>
</evidence>
<proteinExistence type="predicted"/>
<comment type="caution">
    <text evidence="1">The sequence shown here is derived from an EMBL/GenBank/DDBJ whole genome shotgun (WGS) entry which is preliminary data.</text>
</comment>
<dbReference type="RefSeq" id="WP_034381925.1">
    <property type="nucleotide sequence ID" value="NZ_AWTN01000108.1"/>
</dbReference>
<dbReference type="EMBL" id="AWTN01000108">
    <property type="protein sequence ID" value="KGG87381.1"/>
    <property type="molecule type" value="Genomic_DNA"/>
</dbReference>